<organism evidence="1 2">
    <name type="scientific">Colocasia esculenta</name>
    <name type="common">Wild taro</name>
    <name type="synonym">Arum esculentum</name>
    <dbReference type="NCBI Taxonomy" id="4460"/>
    <lineage>
        <taxon>Eukaryota</taxon>
        <taxon>Viridiplantae</taxon>
        <taxon>Streptophyta</taxon>
        <taxon>Embryophyta</taxon>
        <taxon>Tracheophyta</taxon>
        <taxon>Spermatophyta</taxon>
        <taxon>Magnoliopsida</taxon>
        <taxon>Liliopsida</taxon>
        <taxon>Araceae</taxon>
        <taxon>Aroideae</taxon>
        <taxon>Colocasieae</taxon>
        <taxon>Colocasia</taxon>
    </lineage>
</organism>
<proteinExistence type="predicted"/>
<evidence type="ECO:0000313" key="2">
    <source>
        <dbReference type="Proteomes" id="UP000652761"/>
    </source>
</evidence>
<sequence>SVHHVRNLNSTYTQRKREELKLNQEKLFIAEAFKAFKPSSLHSVSVVIISVQMRDCTQCRT</sequence>
<keyword evidence="2" id="KW-1185">Reference proteome</keyword>
<dbReference type="EMBL" id="NMUH01002195">
    <property type="protein sequence ID" value="MQL98492.1"/>
    <property type="molecule type" value="Genomic_DNA"/>
</dbReference>
<feature type="non-terminal residue" evidence="1">
    <location>
        <position position="61"/>
    </location>
</feature>
<evidence type="ECO:0000313" key="1">
    <source>
        <dbReference type="EMBL" id="MQL98492.1"/>
    </source>
</evidence>
<gene>
    <name evidence="1" type="ORF">Taro_031203</name>
</gene>
<dbReference type="AlphaFoldDB" id="A0A843VIA2"/>
<comment type="caution">
    <text evidence="1">The sequence shown here is derived from an EMBL/GenBank/DDBJ whole genome shotgun (WGS) entry which is preliminary data.</text>
</comment>
<feature type="non-terminal residue" evidence="1">
    <location>
        <position position="1"/>
    </location>
</feature>
<reference evidence="1" key="1">
    <citation type="submission" date="2017-07" db="EMBL/GenBank/DDBJ databases">
        <title>Taro Niue Genome Assembly and Annotation.</title>
        <authorList>
            <person name="Atibalentja N."/>
            <person name="Keating K."/>
            <person name="Fields C.J."/>
        </authorList>
    </citation>
    <scope>NUCLEOTIDE SEQUENCE</scope>
    <source>
        <strain evidence="1">Niue_2</strain>
        <tissue evidence="1">Leaf</tissue>
    </source>
</reference>
<dbReference type="Proteomes" id="UP000652761">
    <property type="component" value="Unassembled WGS sequence"/>
</dbReference>
<accession>A0A843VIA2</accession>
<name>A0A843VIA2_COLES</name>
<protein>
    <submittedName>
        <fullName evidence="1">Uncharacterized protein</fullName>
    </submittedName>
</protein>